<dbReference type="Proteomes" id="UP000252586">
    <property type="component" value="Unassembled WGS sequence"/>
</dbReference>
<dbReference type="OrthoDB" id="4538626at2"/>
<sequence>MRRIRLAATAVCALVAVGVGAGTVAAEPVSSPGHTIDSATLVHGNEHGIGYTLRYTEGESVRTTLDGGVFRVVEAGVVIEDEAGTVVTTLPLVFPARDRLVTLEPIVEADGKSLTLRAIDEPFPGQDTRSAQERWHAEAERAAFGALIGAGIGLAIGLFGGIIGIPLFTAVGAAIGFFVVGGQPLIDAGVAYFTGQP</sequence>
<reference evidence="3 4" key="1">
    <citation type="submission" date="2018-06" db="EMBL/GenBank/DDBJ databases">
        <title>Genomic Encyclopedia of Type Strains, Phase IV (KMG-IV): sequencing the most valuable type-strain genomes for metagenomic binning, comparative biology and taxonomic classification.</title>
        <authorList>
            <person name="Goeker M."/>
        </authorList>
    </citation>
    <scope>NUCLEOTIDE SEQUENCE [LARGE SCALE GENOMIC DNA]</scope>
    <source>
        <strain evidence="3 4">DSM 44599</strain>
    </source>
</reference>
<name>A0A366DDL3_9NOCA</name>
<keyword evidence="1" id="KW-0732">Signal</keyword>
<dbReference type="Pfam" id="PF26059">
    <property type="entry name" value="DUF8020"/>
    <property type="match status" value="1"/>
</dbReference>
<protein>
    <recommendedName>
        <fullName evidence="2">DUF8020 domain-containing protein</fullName>
    </recommendedName>
</protein>
<evidence type="ECO:0000256" key="1">
    <source>
        <dbReference type="SAM" id="SignalP"/>
    </source>
</evidence>
<evidence type="ECO:0000313" key="3">
    <source>
        <dbReference type="EMBL" id="RBO87338.1"/>
    </source>
</evidence>
<evidence type="ECO:0000259" key="2">
    <source>
        <dbReference type="Pfam" id="PF26059"/>
    </source>
</evidence>
<dbReference type="AlphaFoldDB" id="A0A366DDL3"/>
<dbReference type="EMBL" id="QNRE01000011">
    <property type="protein sequence ID" value="RBO87338.1"/>
    <property type="molecule type" value="Genomic_DNA"/>
</dbReference>
<dbReference type="STRING" id="1210090.GCA_001613185_05828"/>
<feature type="domain" description="DUF8020" evidence="2">
    <location>
        <begin position="48"/>
        <end position="117"/>
    </location>
</feature>
<accession>A0A366DDL3</accession>
<gene>
    <name evidence="3" type="ORF">DFR74_11144</name>
</gene>
<comment type="caution">
    <text evidence="3">The sequence shown here is derived from an EMBL/GenBank/DDBJ whole genome shotgun (WGS) entry which is preliminary data.</text>
</comment>
<evidence type="ECO:0000313" key="4">
    <source>
        <dbReference type="Proteomes" id="UP000252586"/>
    </source>
</evidence>
<feature type="chain" id="PRO_5038904498" description="DUF8020 domain-containing protein" evidence="1">
    <location>
        <begin position="22"/>
        <end position="197"/>
    </location>
</feature>
<dbReference type="RefSeq" id="WP_067513268.1">
    <property type="nucleotide sequence ID" value="NZ_CP107943.1"/>
</dbReference>
<dbReference type="InterPro" id="IPR058333">
    <property type="entry name" value="DUF8020"/>
</dbReference>
<feature type="signal peptide" evidence="1">
    <location>
        <begin position="1"/>
        <end position="21"/>
    </location>
</feature>
<keyword evidence="4" id="KW-1185">Reference proteome</keyword>
<proteinExistence type="predicted"/>
<organism evidence="3 4">
    <name type="scientific">Nocardia puris</name>
    <dbReference type="NCBI Taxonomy" id="208602"/>
    <lineage>
        <taxon>Bacteria</taxon>
        <taxon>Bacillati</taxon>
        <taxon>Actinomycetota</taxon>
        <taxon>Actinomycetes</taxon>
        <taxon>Mycobacteriales</taxon>
        <taxon>Nocardiaceae</taxon>
        <taxon>Nocardia</taxon>
    </lineage>
</organism>